<evidence type="ECO:0000313" key="6">
    <source>
        <dbReference type="EMBL" id="GCC26687.1"/>
    </source>
</evidence>
<evidence type="ECO:0000256" key="1">
    <source>
        <dbReference type="ARBA" id="ARBA00022679"/>
    </source>
</evidence>
<keyword evidence="7" id="KW-1185">Reference proteome</keyword>
<sequence>MTVPWLQHCLGLLGHVGTELEEPVELTLVGLWIGVKDELGDFEVGPETCDSAEEALQAGSTIRTDCSDRKRKAMEYMLTQSIDNARLELLLELDMMDVIEAFYPLEDTALYQDNMLSLEQHSDGVPASRTRDGQQPLFYSVRYGTVEDLLNFANQVCNTFRNHPQHFRNRETGVILNKKDIVIKNGHYQVDSEVFLFPWKFAHRNIGPGYIPRGTFGRCHLAQDRETKKRMACKLFYMSPEVITCRGHSTKSDIYSLGSTIIHMQTGNPPWVKRYPRSAYPSYLYIIHKQAPPLEDIAEDCSPAMRQFIEATLERNPKQRWCAGQLLRHTALSPPPEDQPRCQSLDSALFEINRTFKRKELELPEQICDTSVSSTEESTVGKRNRSLYIDLGALAGYFNIIRGPPGAEYG</sequence>
<dbReference type="OrthoDB" id="8693905at2759"/>
<evidence type="ECO:0000256" key="4">
    <source>
        <dbReference type="ARBA" id="ARBA00022840"/>
    </source>
</evidence>
<dbReference type="PROSITE" id="PS50011">
    <property type="entry name" value="PROTEIN_KINASE_DOM"/>
    <property type="match status" value="1"/>
</dbReference>
<dbReference type="GO" id="GO:0035556">
    <property type="term" value="P:intracellular signal transduction"/>
    <property type="evidence" value="ECO:0007669"/>
    <property type="project" value="UniProtKB-ARBA"/>
</dbReference>
<dbReference type="OMA" id="IMENHYP"/>
<proteinExistence type="predicted"/>
<comment type="caution">
    <text evidence="6">The sequence shown here is derived from an EMBL/GenBank/DDBJ whole genome shotgun (WGS) entry which is preliminary data.</text>
</comment>
<dbReference type="SMART" id="SM00220">
    <property type="entry name" value="S_TKc"/>
    <property type="match status" value="1"/>
</dbReference>
<keyword evidence="4" id="KW-0067">ATP-binding</keyword>
<dbReference type="GO" id="GO:0004672">
    <property type="term" value="F:protein kinase activity"/>
    <property type="evidence" value="ECO:0007669"/>
    <property type="project" value="InterPro"/>
</dbReference>
<gene>
    <name evidence="6" type="ORF">chiPu_0005105</name>
</gene>
<evidence type="ECO:0000256" key="3">
    <source>
        <dbReference type="ARBA" id="ARBA00022777"/>
    </source>
</evidence>
<dbReference type="STRING" id="137246.A0A401S8G2"/>
<dbReference type="SUPFAM" id="SSF56112">
    <property type="entry name" value="Protein kinase-like (PK-like)"/>
    <property type="match status" value="1"/>
</dbReference>
<keyword evidence="1" id="KW-0808">Transferase</keyword>
<dbReference type="Gene3D" id="3.30.200.20">
    <property type="entry name" value="Phosphorylase Kinase, domain 1"/>
    <property type="match status" value="1"/>
</dbReference>
<keyword evidence="3" id="KW-0418">Kinase</keyword>
<organism evidence="6 7">
    <name type="scientific">Chiloscyllium punctatum</name>
    <name type="common">Brownbanded bambooshark</name>
    <name type="synonym">Hemiscyllium punctatum</name>
    <dbReference type="NCBI Taxonomy" id="137246"/>
    <lineage>
        <taxon>Eukaryota</taxon>
        <taxon>Metazoa</taxon>
        <taxon>Chordata</taxon>
        <taxon>Craniata</taxon>
        <taxon>Vertebrata</taxon>
        <taxon>Chondrichthyes</taxon>
        <taxon>Elasmobranchii</taxon>
        <taxon>Galeomorphii</taxon>
        <taxon>Galeoidea</taxon>
        <taxon>Orectolobiformes</taxon>
        <taxon>Hemiscylliidae</taxon>
        <taxon>Chiloscyllium</taxon>
    </lineage>
</organism>
<dbReference type="EMBL" id="BEZZ01000134">
    <property type="protein sequence ID" value="GCC26687.1"/>
    <property type="molecule type" value="Genomic_DNA"/>
</dbReference>
<dbReference type="GO" id="GO:0005524">
    <property type="term" value="F:ATP binding"/>
    <property type="evidence" value="ECO:0007669"/>
    <property type="project" value="UniProtKB-KW"/>
</dbReference>
<dbReference type="Proteomes" id="UP000287033">
    <property type="component" value="Unassembled WGS sequence"/>
</dbReference>
<evidence type="ECO:0000313" key="7">
    <source>
        <dbReference type="Proteomes" id="UP000287033"/>
    </source>
</evidence>
<evidence type="ECO:0000259" key="5">
    <source>
        <dbReference type="PROSITE" id="PS50011"/>
    </source>
</evidence>
<dbReference type="InterPro" id="IPR050538">
    <property type="entry name" value="MAP_kinase_kinase_kinase"/>
</dbReference>
<dbReference type="Pfam" id="PF00069">
    <property type="entry name" value="Pkinase"/>
    <property type="match status" value="1"/>
</dbReference>
<protein>
    <recommendedName>
        <fullName evidence="5">Protein kinase domain-containing protein</fullName>
    </recommendedName>
</protein>
<dbReference type="PANTHER" id="PTHR48016:SF31">
    <property type="entry name" value="MITOGEN-ACTIVATED PROTEIN KINASE KINASE KINASE 8"/>
    <property type="match status" value="1"/>
</dbReference>
<dbReference type="InterPro" id="IPR000719">
    <property type="entry name" value="Prot_kinase_dom"/>
</dbReference>
<keyword evidence="2" id="KW-0547">Nucleotide-binding</keyword>
<feature type="domain" description="Protein kinase" evidence="5">
    <location>
        <begin position="33"/>
        <end position="332"/>
    </location>
</feature>
<dbReference type="InterPro" id="IPR011009">
    <property type="entry name" value="Kinase-like_dom_sf"/>
</dbReference>
<accession>A0A401S8G2</accession>
<evidence type="ECO:0000256" key="2">
    <source>
        <dbReference type="ARBA" id="ARBA00022741"/>
    </source>
</evidence>
<name>A0A401S8G2_CHIPU</name>
<dbReference type="AlphaFoldDB" id="A0A401S8G2"/>
<dbReference type="PANTHER" id="PTHR48016">
    <property type="entry name" value="MAP KINASE KINASE KINASE SSK2-RELATED-RELATED"/>
    <property type="match status" value="1"/>
</dbReference>
<reference evidence="6 7" key="1">
    <citation type="journal article" date="2018" name="Nat. Ecol. Evol.">
        <title>Shark genomes provide insights into elasmobranch evolution and the origin of vertebrates.</title>
        <authorList>
            <person name="Hara Y"/>
            <person name="Yamaguchi K"/>
            <person name="Onimaru K"/>
            <person name="Kadota M"/>
            <person name="Koyanagi M"/>
            <person name="Keeley SD"/>
            <person name="Tatsumi K"/>
            <person name="Tanaka K"/>
            <person name="Motone F"/>
            <person name="Kageyama Y"/>
            <person name="Nozu R"/>
            <person name="Adachi N"/>
            <person name="Nishimura O"/>
            <person name="Nakagawa R"/>
            <person name="Tanegashima C"/>
            <person name="Kiyatake I"/>
            <person name="Matsumoto R"/>
            <person name="Murakumo K"/>
            <person name="Nishida K"/>
            <person name="Terakita A"/>
            <person name="Kuratani S"/>
            <person name="Sato K"/>
            <person name="Hyodo S Kuraku.S."/>
        </authorList>
    </citation>
    <scope>NUCLEOTIDE SEQUENCE [LARGE SCALE GENOMIC DNA]</scope>
</reference>